<keyword evidence="4" id="KW-1185">Reference proteome</keyword>
<evidence type="ECO:0000256" key="2">
    <source>
        <dbReference type="SAM" id="SignalP"/>
    </source>
</evidence>
<dbReference type="Gene3D" id="2.40.50.200">
    <property type="entry name" value="Bacterial OB-fold"/>
    <property type="match status" value="1"/>
</dbReference>
<feature type="chain" id="PRO_5030786761" evidence="2">
    <location>
        <begin position="21"/>
        <end position="125"/>
    </location>
</feature>
<keyword evidence="1 2" id="KW-0732">Signal</keyword>
<dbReference type="Pfam" id="PF04076">
    <property type="entry name" value="BOF"/>
    <property type="match status" value="1"/>
</dbReference>
<comment type="caution">
    <text evidence="3">The sequence shown here is derived from an EMBL/GenBank/DDBJ whole genome shotgun (WGS) entry which is preliminary data.</text>
</comment>
<proteinExistence type="predicted"/>
<dbReference type="AlphaFoldDB" id="A0A7W2FMK8"/>
<organism evidence="3 4">
    <name type="scientific">Vibrio marinisediminis</name>
    <dbReference type="NCBI Taxonomy" id="2758441"/>
    <lineage>
        <taxon>Bacteria</taxon>
        <taxon>Pseudomonadati</taxon>
        <taxon>Pseudomonadota</taxon>
        <taxon>Gammaproteobacteria</taxon>
        <taxon>Vibrionales</taxon>
        <taxon>Vibrionaceae</taxon>
        <taxon>Vibrio</taxon>
    </lineage>
</organism>
<gene>
    <name evidence="3" type="ORF">H2O73_00550</name>
</gene>
<reference evidence="3 4" key="1">
    <citation type="submission" date="2020-07" db="EMBL/GenBank/DDBJ databases">
        <title>Vibrio marinisediminis sp. nov., isolated from marine sediment.</title>
        <authorList>
            <person name="Ji X."/>
        </authorList>
    </citation>
    <scope>NUCLEOTIDE SEQUENCE [LARGE SCALE GENOMIC DNA]</scope>
    <source>
        <strain evidence="3 4">404</strain>
    </source>
</reference>
<dbReference type="NCBIfam" id="NF033674">
    <property type="entry name" value="stress_OB_fold"/>
    <property type="match status" value="1"/>
</dbReference>
<dbReference type="InterPro" id="IPR005220">
    <property type="entry name" value="CarO-like"/>
</dbReference>
<dbReference type="InterPro" id="IPR036700">
    <property type="entry name" value="BOBF_sf"/>
</dbReference>
<evidence type="ECO:0000313" key="3">
    <source>
        <dbReference type="EMBL" id="MBA5760818.1"/>
    </source>
</evidence>
<feature type="signal peptide" evidence="2">
    <location>
        <begin position="1"/>
        <end position="20"/>
    </location>
</feature>
<dbReference type="Proteomes" id="UP000571701">
    <property type="component" value="Unassembled WGS sequence"/>
</dbReference>
<name>A0A7W2FMK8_9VIBR</name>
<evidence type="ECO:0000256" key="1">
    <source>
        <dbReference type="ARBA" id="ARBA00022729"/>
    </source>
</evidence>
<dbReference type="EMBL" id="JACFYF010000001">
    <property type="protein sequence ID" value="MBA5760818.1"/>
    <property type="molecule type" value="Genomic_DNA"/>
</dbReference>
<dbReference type="PANTHER" id="PTHR36571:SF1">
    <property type="entry name" value="PROTEIN YGIW"/>
    <property type="match status" value="1"/>
</dbReference>
<dbReference type="PANTHER" id="PTHR36571">
    <property type="entry name" value="PROTEIN YGIW"/>
    <property type="match status" value="1"/>
</dbReference>
<evidence type="ECO:0000313" key="4">
    <source>
        <dbReference type="Proteomes" id="UP000571701"/>
    </source>
</evidence>
<protein>
    <submittedName>
        <fullName evidence="3">NirD/YgiW/YdeI family stress tolerance protein</fullName>
    </submittedName>
</protein>
<accession>A0A7W2FMK8</accession>
<sequence>MKTKMLVTTLILAASTSAFAQGFQGTENNASGFNGPTQGITTIQQVFDAGTFSDDMPVTLTGNIKSSLGGEMYIFTDSTGEITIEIDNDKWMNQSATPENKVQIVGEIDKDISGTKIDVDVLRVM</sequence>
<dbReference type="SUPFAM" id="SSF101756">
    <property type="entry name" value="Hypothetical protein YgiW"/>
    <property type="match status" value="1"/>
</dbReference>
<dbReference type="RefSeq" id="WP_182105484.1">
    <property type="nucleotide sequence ID" value="NZ_JACFYF010000001.1"/>
</dbReference>